<organism evidence="2 3">
    <name type="scientific">Xenopus laevis</name>
    <name type="common">African clawed frog</name>
    <dbReference type="NCBI Taxonomy" id="8355"/>
    <lineage>
        <taxon>Eukaryota</taxon>
        <taxon>Metazoa</taxon>
        <taxon>Chordata</taxon>
        <taxon>Craniata</taxon>
        <taxon>Vertebrata</taxon>
        <taxon>Euteleostomi</taxon>
        <taxon>Amphibia</taxon>
        <taxon>Batrachia</taxon>
        <taxon>Anura</taxon>
        <taxon>Pipoidea</taxon>
        <taxon>Pipidae</taxon>
        <taxon>Xenopodinae</taxon>
        <taxon>Xenopus</taxon>
        <taxon>Xenopus</taxon>
    </lineage>
</organism>
<protein>
    <submittedName>
        <fullName evidence="2">Uncharacterized protein</fullName>
    </submittedName>
</protein>
<proteinExistence type="predicted"/>
<name>A0A974HXK9_XENLA</name>
<accession>A0A974HXK9</accession>
<keyword evidence="1" id="KW-0472">Membrane</keyword>
<evidence type="ECO:0000256" key="1">
    <source>
        <dbReference type="SAM" id="Phobius"/>
    </source>
</evidence>
<keyword evidence="1" id="KW-1133">Transmembrane helix</keyword>
<feature type="transmembrane region" description="Helical" evidence="1">
    <location>
        <begin position="21"/>
        <end position="38"/>
    </location>
</feature>
<dbReference type="Proteomes" id="UP000694892">
    <property type="component" value="Chromosome 2L"/>
</dbReference>
<evidence type="ECO:0000313" key="2">
    <source>
        <dbReference type="EMBL" id="OCT93890.1"/>
    </source>
</evidence>
<dbReference type="AlphaFoldDB" id="A0A974HXK9"/>
<evidence type="ECO:0000313" key="3">
    <source>
        <dbReference type="Proteomes" id="UP000694892"/>
    </source>
</evidence>
<keyword evidence="1" id="KW-0812">Transmembrane</keyword>
<gene>
    <name evidence="2" type="ORF">XELAEV_18011561mg</name>
</gene>
<sequence>MQGERNFYHRERVSMLLARGKLCLTVFFSLIKNLLIVLKQKHSSCFFLNTIRSETYGKILSSCHNEEYNSLSPPSSVG</sequence>
<reference evidence="3" key="1">
    <citation type="journal article" date="2016" name="Nature">
        <title>Genome evolution in the allotetraploid frog Xenopus laevis.</title>
        <authorList>
            <person name="Session A.M."/>
            <person name="Uno Y."/>
            <person name="Kwon T."/>
            <person name="Chapman J.A."/>
            <person name="Toyoda A."/>
            <person name="Takahashi S."/>
            <person name="Fukui A."/>
            <person name="Hikosaka A."/>
            <person name="Suzuki A."/>
            <person name="Kondo M."/>
            <person name="van Heeringen S.J."/>
            <person name="Quigley I."/>
            <person name="Heinz S."/>
            <person name="Ogino H."/>
            <person name="Ochi H."/>
            <person name="Hellsten U."/>
            <person name="Lyons J.B."/>
            <person name="Simakov O."/>
            <person name="Putnam N."/>
            <person name="Stites J."/>
            <person name="Kuroki Y."/>
            <person name="Tanaka T."/>
            <person name="Michiue T."/>
            <person name="Watanabe M."/>
            <person name="Bogdanovic O."/>
            <person name="Lister R."/>
            <person name="Georgiou G."/>
            <person name="Paranjpe S.S."/>
            <person name="van Kruijsbergen I."/>
            <person name="Shu S."/>
            <person name="Carlson J."/>
            <person name="Kinoshita T."/>
            <person name="Ohta Y."/>
            <person name="Mawaribuchi S."/>
            <person name="Jenkins J."/>
            <person name="Grimwood J."/>
            <person name="Schmutz J."/>
            <person name="Mitros T."/>
            <person name="Mozaffari S.V."/>
            <person name="Suzuki Y."/>
            <person name="Haramoto Y."/>
            <person name="Yamamoto T.S."/>
            <person name="Takagi C."/>
            <person name="Heald R."/>
            <person name="Miller K."/>
            <person name="Haudenschild C."/>
            <person name="Kitzman J."/>
            <person name="Nakayama T."/>
            <person name="Izutsu Y."/>
            <person name="Robert J."/>
            <person name="Fortriede J."/>
            <person name="Burns K."/>
            <person name="Lotay V."/>
            <person name="Karimi K."/>
            <person name="Yasuoka Y."/>
            <person name="Dichmann D.S."/>
            <person name="Flajnik M.F."/>
            <person name="Houston D.W."/>
            <person name="Shendure J."/>
            <person name="DuPasquier L."/>
            <person name="Vize P.D."/>
            <person name="Zorn A.M."/>
            <person name="Ito M."/>
            <person name="Marcotte E.M."/>
            <person name="Wallingford J.B."/>
            <person name="Ito Y."/>
            <person name="Asashima M."/>
            <person name="Ueno N."/>
            <person name="Matsuda Y."/>
            <person name="Veenstra G.J."/>
            <person name="Fujiyama A."/>
            <person name="Harland R.M."/>
            <person name="Taira M."/>
            <person name="Rokhsar D.S."/>
        </authorList>
    </citation>
    <scope>NUCLEOTIDE SEQUENCE [LARGE SCALE GENOMIC DNA]</scope>
    <source>
        <strain evidence="3">J</strain>
    </source>
</reference>
<dbReference type="EMBL" id="CM004468">
    <property type="protein sequence ID" value="OCT93890.1"/>
    <property type="molecule type" value="Genomic_DNA"/>
</dbReference>